<evidence type="ECO:0000313" key="2">
    <source>
        <dbReference type="EMBL" id="GFT22805.1"/>
    </source>
</evidence>
<feature type="transmembrane region" description="Helical" evidence="1">
    <location>
        <begin position="70"/>
        <end position="91"/>
    </location>
</feature>
<organism evidence="2 3">
    <name type="scientific">Nephila pilipes</name>
    <name type="common">Giant wood spider</name>
    <name type="synonym">Nephila maculata</name>
    <dbReference type="NCBI Taxonomy" id="299642"/>
    <lineage>
        <taxon>Eukaryota</taxon>
        <taxon>Metazoa</taxon>
        <taxon>Ecdysozoa</taxon>
        <taxon>Arthropoda</taxon>
        <taxon>Chelicerata</taxon>
        <taxon>Arachnida</taxon>
        <taxon>Araneae</taxon>
        <taxon>Araneomorphae</taxon>
        <taxon>Entelegynae</taxon>
        <taxon>Araneoidea</taxon>
        <taxon>Nephilidae</taxon>
        <taxon>Nephila</taxon>
    </lineage>
</organism>
<dbReference type="AlphaFoldDB" id="A0A8X6NN87"/>
<comment type="caution">
    <text evidence="2">The sequence shown here is derived from an EMBL/GenBank/DDBJ whole genome shotgun (WGS) entry which is preliminary data.</text>
</comment>
<keyword evidence="3" id="KW-1185">Reference proteome</keyword>
<gene>
    <name evidence="2" type="ORF">NPIL_443151</name>
</gene>
<name>A0A8X6NN87_NEPPI</name>
<keyword evidence="1" id="KW-0812">Transmembrane</keyword>
<sequence>MELNLNAPPRVMNCHYHNRSHQCFDVIGRTRKGPLDLRLDSQRHLSMIFPPTRHSIAPGIGDRVAIGFMYAWQTILLSSLMVVCIVLIVNIV</sequence>
<evidence type="ECO:0000313" key="3">
    <source>
        <dbReference type="Proteomes" id="UP000887013"/>
    </source>
</evidence>
<reference evidence="2" key="1">
    <citation type="submission" date="2020-08" db="EMBL/GenBank/DDBJ databases">
        <title>Multicomponent nature underlies the extraordinary mechanical properties of spider dragline silk.</title>
        <authorList>
            <person name="Kono N."/>
            <person name="Nakamura H."/>
            <person name="Mori M."/>
            <person name="Yoshida Y."/>
            <person name="Ohtoshi R."/>
            <person name="Malay A.D."/>
            <person name="Moran D.A.P."/>
            <person name="Tomita M."/>
            <person name="Numata K."/>
            <person name="Arakawa K."/>
        </authorList>
    </citation>
    <scope>NUCLEOTIDE SEQUENCE</scope>
</reference>
<evidence type="ECO:0000256" key="1">
    <source>
        <dbReference type="SAM" id="Phobius"/>
    </source>
</evidence>
<protein>
    <submittedName>
        <fullName evidence="2">Uncharacterized protein</fullName>
    </submittedName>
</protein>
<accession>A0A8X6NN87</accession>
<keyword evidence="1" id="KW-0472">Membrane</keyword>
<proteinExistence type="predicted"/>
<keyword evidence="1" id="KW-1133">Transmembrane helix</keyword>
<dbReference type="EMBL" id="BMAW01059805">
    <property type="protein sequence ID" value="GFT22805.1"/>
    <property type="molecule type" value="Genomic_DNA"/>
</dbReference>
<dbReference type="Proteomes" id="UP000887013">
    <property type="component" value="Unassembled WGS sequence"/>
</dbReference>